<evidence type="ECO:0000256" key="1">
    <source>
        <dbReference type="ARBA" id="ARBA00022723"/>
    </source>
</evidence>
<dbReference type="SUPFAM" id="SSF49562">
    <property type="entry name" value="C2 domain (Calcium/lipid-binding domain, CaLB)"/>
    <property type="match status" value="1"/>
</dbReference>
<name>A0AAY3ZWJ7_9TELE</name>
<reference evidence="3" key="3">
    <citation type="submission" date="2025-09" db="UniProtKB">
        <authorList>
            <consortium name="Ensembl"/>
        </authorList>
    </citation>
    <scope>IDENTIFICATION</scope>
</reference>
<sequence length="119" mass="13893">MEANGYSDPFVKICLKPDMGKKAKNKTQIKKKTLNPEFNEEFSYEIKHAELAKKTLDISVWDYDIGKSNDYIVENRGGCQLGISAKGERLKHWYECLKNKDKKIERWHTLLNENHDTSD</sequence>
<dbReference type="GO" id="GO:0098850">
    <property type="term" value="C:extrinsic component of synaptic vesicle membrane"/>
    <property type="evidence" value="ECO:0007669"/>
    <property type="project" value="TreeGrafter"/>
</dbReference>
<keyword evidence="4" id="KW-1185">Reference proteome</keyword>
<dbReference type="GO" id="GO:0017158">
    <property type="term" value="P:regulation of calcium ion-dependent exocytosis"/>
    <property type="evidence" value="ECO:0007669"/>
    <property type="project" value="TreeGrafter"/>
</dbReference>
<dbReference type="GO" id="GO:0006887">
    <property type="term" value="P:exocytosis"/>
    <property type="evidence" value="ECO:0007669"/>
    <property type="project" value="TreeGrafter"/>
</dbReference>
<protein>
    <recommendedName>
        <fullName evidence="2">C2 domain-containing protein</fullName>
    </recommendedName>
</protein>
<dbReference type="GO" id="GO:0043005">
    <property type="term" value="C:neuron projection"/>
    <property type="evidence" value="ECO:0007669"/>
    <property type="project" value="TreeGrafter"/>
</dbReference>
<reference evidence="3" key="2">
    <citation type="submission" date="2025-08" db="UniProtKB">
        <authorList>
            <consortium name="Ensembl"/>
        </authorList>
    </citation>
    <scope>IDENTIFICATION</scope>
</reference>
<dbReference type="GO" id="GO:0061669">
    <property type="term" value="P:spontaneous neurotransmitter secretion"/>
    <property type="evidence" value="ECO:0007669"/>
    <property type="project" value="TreeGrafter"/>
</dbReference>
<dbReference type="InterPro" id="IPR035892">
    <property type="entry name" value="C2_domain_sf"/>
</dbReference>
<dbReference type="PROSITE" id="PS50004">
    <property type="entry name" value="C2"/>
    <property type="match status" value="1"/>
</dbReference>
<dbReference type="GO" id="GO:0045211">
    <property type="term" value="C:postsynaptic membrane"/>
    <property type="evidence" value="ECO:0007669"/>
    <property type="project" value="TreeGrafter"/>
</dbReference>
<evidence type="ECO:0000259" key="2">
    <source>
        <dbReference type="PROSITE" id="PS50004"/>
    </source>
</evidence>
<proteinExistence type="predicted"/>
<dbReference type="PANTHER" id="PTHR45729:SF3">
    <property type="entry name" value="RABPHILIN-3A"/>
    <property type="match status" value="1"/>
</dbReference>
<dbReference type="AlphaFoldDB" id="A0AAY3ZWJ7"/>
<keyword evidence="1" id="KW-0479">Metal-binding</keyword>
<dbReference type="SMART" id="SM00239">
    <property type="entry name" value="C2"/>
    <property type="match status" value="1"/>
</dbReference>
<dbReference type="Proteomes" id="UP000694580">
    <property type="component" value="Chromosome 1"/>
</dbReference>
<dbReference type="InterPro" id="IPR000008">
    <property type="entry name" value="C2_dom"/>
</dbReference>
<dbReference type="Ensembl" id="ENSDCDT00010000858.1">
    <property type="protein sequence ID" value="ENSDCDP00010000824.1"/>
    <property type="gene ID" value="ENSDCDG00010000454.1"/>
</dbReference>
<evidence type="ECO:0000313" key="3">
    <source>
        <dbReference type="Ensembl" id="ENSDCDP00010000824.1"/>
    </source>
</evidence>
<dbReference type="Gene3D" id="2.60.40.150">
    <property type="entry name" value="C2 domain"/>
    <property type="match status" value="1"/>
</dbReference>
<dbReference type="GeneTree" id="ENSGT00940000157468"/>
<organism evidence="3 4">
    <name type="scientific">Denticeps clupeoides</name>
    <name type="common">denticle herring</name>
    <dbReference type="NCBI Taxonomy" id="299321"/>
    <lineage>
        <taxon>Eukaryota</taxon>
        <taxon>Metazoa</taxon>
        <taxon>Chordata</taxon>
        <taxon>Craniata</taxon>
        <taxon>Vertebrata</taxon>
        <taxon>Euteleostomi</taxon>
        <taxon>Actinopterygii</taxon>
        <taxon>Neopterygii</taxon>
        <taxon>Teleostei</taxon>
        <taxon>Clupei</taxon>
        <taxon>Clupeiformes</taxon>
        <taxon>Denticipitoidei</taxon>
        <taxon>Denticipitidae</taxon>
        <taxon>Denticeps</taxon>
    </lineage>
</organism>
<reference evidence="3 4" key="1">
    <citation type="submission" date="2020-06" db="EMBL/GenBank/DDBJ databases">
        <authorList>
            <consortium name="Wellcome Sanger Institute Data Sharing"/>
        </authorList>
    </citation>
    <scope>NUCLEOTIDE SEQUENCE [LARGE SCALE GENOMIC DNA]</scope>
</reference>
<dbReference type="PRINTS" id="PR00360">
    <property type="entry name" value="C2DOMAIN"/>
</dbReference>
<dbReference type="Pfam" id="PF00168">
    <property type="entry name" value="C2"/>
    <property type="match status" value="1"/>
</dbReference>
<feature type="domain" description="C2" evidence="2">
    <location>
        <begin position="1"/>
        <end position="94"/>
    </location>
</feature>
<accession>A0AAY3ZWJ7</accession>
<dbReference type="PANTHER" id="PTHR45729">
    <property type="entry name" value="RABPHILIN, ISOFORM A"/>
    <property type="match status" value="1"/>
</dbReference>
<dbReference type="InterPro" id="IPR043566">
    <property type="entry name" value="Rabphilin/DOC2/Noc2"/>
</dbReference>
<evidence type="ECO:0000313" key="4">
    <source>
        <dbReference type="Proteomes" id="UP000694580"/>
    </source>
</evidence>
<dbReference type="GO" id="GO:0046872">
    <property type="term" value="F:metal ion binding"/>
    <property type="evidence" value="ECO:0007669"/>
    <property type="project" value="UniProtKB-KW"/>
</dbReference>